<reference evidence="1 2" key="1">
    <citation type="journal article" date="2012" name="J. Bacteriol.">
        <title>Genome Sequence of Janibacter hoylei MTCC8307, Isolated from the Stratospheric Air.</title>
        <authorList>
            <person name="Pawar S.P."/>
            <person name="Dhotre D.P."/>
            <person name="Shetty S.A."/>
            <person name="Chowdhury S.P."/>
            <person name="Chaudhari B.L."/>
            <person name="Shouche Y.S."/>
        </authorList>
    </citation>
    <scope>NUCLEOTIDE SEQUENCE [LARGE SCALE GENOMIC DNA]</scope>
    <source>
        <strain evidence="1 2">PVAS-1</strain>
    </source>
</reference>
<proteinExistence type="predicted"/>
<name>K1DY59_9MICO</name>
<organism evidence="1 2">
    <name type="scientific">Janibacter hoylei PVAS-1</name>
    <dbReference type="NCBI Taxonomy" id="1210046"/>
    <lineage>
        <taxon>Bacteria</taxon>
        <taxon>Bacillati</taxon>
        <taxon>Actinomycetota</taxon>
        <taxon>Actinomycetes</taxon>
        <taxon>Micrococcales</taxon>
        <taxon>Intrasporangiaceae</taxon>
        <taxon>Janibacter</taxon>
    </lineage>
</organism>
<dbReference type="EMBL" id="ALWX01000034">
    <property type="protein sequence ID" value="EKA61319.1"/>
    <property type="molecule type" value="Genomic_DNA"/>
</dbReference>
<dbReference type="AlphaFoldDB" id="K1DY59"/>
<comment type="caution">
    <text evidence="1">The sequence shown here is derived from an EMBL/GenBank/DDBJ whole genome shotgun (WGS) entry which is preliminary data.</text>
</comment>
<sequence length="54" mass="5862">MRLVRDRLAAEPGLPVSRACRLVGEQLGINGDTLRNWVQRDRIDTGDLAGATSA</sequence>
<protein>
    <submittedName>
        <fullName evidence="1">Transposase</fullName>
    </submittedName>
</protein>
<dbReference type="Gene3D" id="1.10.10.10">
    <property type="entry name" value="Winged helix-like DNA-binding domain superfamily/Winged helix DNA-binding domain"/>
    <property type="match status" value="1"/>
</dbReference>
<gene>
    <name evidence="1" type="ORF">B277_08245</name>
</gene>
<dbReference type="Proteomes" id="UP000004474">
    <property type="component" value="Unassembled WGS sequence"/>
</dbReference>
<feature type="non-terminal residue" evidence="1">
    <location>
        <position position="54"/>
    </location>
</feature>
<accession>K1DY59</accession>
<evidence type="ECO:0000313" key="1">
    <source>
        <dbReference type="EMBL" id="EKA61319.1"/>
    </source>
</evidence>
<evidence type="ECO:0000313" key="2">
    <source>
        <dbReference type="Proteomes" id="UP000004474"/>
    </source>
</evidence>
<dbReference type="InterPro" id="IPR036388">
    <property type="entry name" value="WH-like_DNA-bd_sf"/>
</dbReference>